<reference evidence="3" key="1">
    <citation type="journal article" date="2017" name="J. Biotechnol.">
        <title>Complete genome sequence of Novosphingobium resinovorum SA1, a versatile xenobiotic-degrading bacterium capable of utilizing sulfanilic acid.</title>
        <authorList>
            <person name="Hegedus B."/>
            <person name="Kos P.B."/>
            <person name="Balint B."/>
            <person name="Maroti G."/>
            <person name="Gan H.M."/>
            <person name="Perei K."/>
            <person name="Rakhely G."/>
        </authorList>
    </citation>
    <scope>NUCLEOTIDE SEQUENCE [LARGE SCALE GENOMIC DNA]</scope>
    <source>
        <strain evidence="3">SA1</strain>
    </source>
</reference>
<proteinExistence type="predicted"/>
<dbReference type="RefSeq" id="WP_069708285.1">
    <property type="nucleotide sequence ID" value="NZ_CP017075.1"/>
</dbReference>
<dbReference type="EMBL" id="CP017075">
    <property type="protein sequence ID" value="AOR77217.1"/>
    <property type="molecule type" value="Genomic_DNA"/>
</dbReference>
<protein>
    <submittedName>
        <fullName evidence="2">Uncharacterized protein</fullName>
    </submittedName>
</protein>
<keyword evidence="3" id="KW-1185">Reference proteome</keyword>
<organism evidence="2 3">
    <name type="scientific">Novosphingobium resinovorum</name>
    <dbReference type="NCBI Taxonomy" id="158500"/>
    <lineage>
        <taxon>Bacteria</taxon>
        <taxon>Pseudomonadati</taxon>
        <taxon>Pseudomonadota</taxon>
        <taxon>Alphaproteobacteria</taxon>
        <taxon>Sphingomonadales</taxon>
        <taxon>Sphingomonadaceae</taxon>
        <taxon>Novosphingobium</taxon>
    </lineage>
</organism>
<feature type="region of interest" description="Disordered" evidence="1">
    <location>
        <begin position="50"/>
        <end position="76"/>
    </location>
</feature>
<sequence>MREPQDLSGDYNTQLSPEDEAKFQAWAKASGRERDTFDYDLRGAWKDNAQEAANGHLPDTYKKPNHPTFSQESKYSTHELQGGRWVEKKSGKWAFVPSSTNLKNMGVDGLSRYFQEREPDAELDLPAAAQLYPNSYSK</sequence>
<dbReference type="KEGG" id="nre:BES08_10990"/>
<evidence type="ECO:0000313" key="2">
    <source>
        <dbReference type="EMBL" id="AOR77217.1"/>
    </source>
</evidence>
<accession>A0A1D8A526</accession>
<dbReference type="AlphaFoldDB" id="A0A1D8A526"/>
<dbReference type="Proteomes" id="UP000094626">
    <property type="component" value="Chromosome"/>
</dbReference>
<dbReference type="OrthoDB" id="7596667at2"/>
<evidence type="ECO:0000256" key="1">
    <source>
        <dbReference type="SAM" id="MobiDB-lite"/>
    </source>
</evidence>
<name>A0A1D8A526_9SPHN</name>
<evidence type="ECO:0000313" key="3">
    <source>
        <dbReference type="Proteomes" id="UP000094626"/>
    </source>
</evidence>
<gene>
    <name evidence="2" type="ORF">BES08_10990</name>
</gene>